<dbReference type="KEGG" id="csaz:Cs308_0568"/>
<gene>
    <name evidence="3" type="ORF">Cs308_0568</name>
</gene>
<organism evidence="3 4">
    <name type="scientific">Candidatus Chlamydia sanziniae</name>
    <dbReference type="NCBI Taxonomy" id="1806891"/>
    <lineage>
        <taxon>Bacteria</taxon>
        <taxon>Pseudomonadati</taxon>
        <taxon>Chlamydiota</taxon>
        <taxon>Chlamydiia</taxon>
        <taxon>Chlamydiales</taxon>
        <taxon>Chlamydiaceae</taxon>
        <taxon>Chlamydia/Chlamydophila group</taxon>
        <taxon>Chlamydia</taxon>
    </lineage>
</organism>
<feature type="region of interest" description="Disordered" evidence="1">
    <location>
        <begin position="24"/>
        <end position="43"/>
    </location>
</feature>
<keyword evidence="2" id="KW-0732">Signal</keyword>
<dbReference type="PATRIC" id="fig|1806891.3.peg.561"/>
<feature type="chain" id="PRO_5008389502" evidence="2">
    <location>
        <begin position="19"/>
        <end position="192"/>
    </location>
</feature>
<sequence>MRAILFLLSLLLILPAVGNGEDDVSTFENQNQEEKHEDQQKAVSSSMYDSYLEGLTAARQENKPLVFVVLNNQLQSDSTVGTCNICSLLAASLQASYLGDIASIVVLCFPEASHPVYPPMPNSVHERITEFKNYFPDTQFPEGMCVVVIGLDEDEFGKKYEEIWEITPIGSEFMKEYCLVSDFENKNAVCLN</sequence>
<keyword evidence="4" id="KW-1185">Reference proteome</keyword>
<accession>A0A1A9HUS1</accession>
<evidence type="ECO:0000313" key="4">
    <source>
        <dbReference type="Proteomes" id="UP000078162"/>
    </source>
</evidence>
<dbReference type="Proteomes" id="UP000078162">
    <property type="component" value="Chromosome"/>
</dbReference>
<dbReference type="RefSeq" id="WP_066482284.1">
    <property type="nucleotide sequence ID" value="NZ_CP014639.1"/>
</dbReference>
<reference evidence="3 4" key="1">
    <citation type="submission" date="2016-03" db="EMBL/GenBank/DDBJ databases">
        <title>Culture-independent genomics supports pathogen discovery for uncultivable bacteria within the genus Chlamydia.</title>
        <authorList>
            <person name="Taylor-Brown A."/>
            <person name="Bachmann N.L."/>
            <person name="Borel N."/>
            <person name="Polkinghorne A."/>
        </authorList>
    </citation>
    <scope>NUCLEOTIDE SEQUENCE [LARGE SCALE GENOMIC DNA]</scope>
    <source>
        <strain evidence="3 4">2742-308</strain>
    </source>
</reference>
<dbReference type="AlphaFoldDB" id="A0A1A9HUS1"/>
<evidence type="ECO:0000313" key="3">
    <source>
        <dbReference type="EMBL" id="ANH78738.1"/>
    </source>
</evidence>
<dbReference type="EMBL" id="CP014639">
    <property type="protein sequence ID" value="ANH78738.1"/>
    <property type="molecule type" value="Genomic_DNA"/>
</dbReference>
<feature type="signal peptide" evidence="2">
    <location>
        <begin position="1"/>
        <end position="18"/>
    </location>
</feature>
<name>A0A1A9HUS1_9CHLA</name>
<protein>
    <submittedName>
        <fullName evidence="3">Uncharacterized protein</fullName>
    </submittedName>
</protein>
<dbReference type="OrthoDB" id="19152at2"/>
<evidence type="ECO:0000256" key="1">
    <source>
        <dbReference type="SAM" id="MobiDB-lite"/>
    </source>
</evidence>
<evidence type="ECO:0000256" key="2">
    <source>
        <dbReference type="SAM" id="SignalP"/>
    </source>
</evidence>
<proteinExistence type="predicted"/>